<reference evidence="8 9" key="1">
    <citation type="journal article" date="2014" name="Genome Biol. Evol.">
        <title>The genome of the myxosporean Thelohanellus kitauei shows adaptations to nutrient acquisition within its fish host.</title>
        <authorList>
            <person name="Yang Y."/>
            <person name="Xiong J."/>
            <person name="Zhou Z."/>
            <person name="Huo F."/>
            <person name="Miao W."/>
            <person name="Ran C."/>
            <person name="Liu Y."/>
            <person name="Zhang J."/>
            <person name="Feng J."/>
            <person name="Wang M."/>
            <person name="Wang M."/>
            <person name="Wang L."/>
            <person name="Yao B."/>
        </authorList>
    </citation>
    <scope>NUCLEOTIDE SEQUENCE [LARGE SCALE GENOMIC DNA]</scope>
    <source>
        <strain evidence="8">Wuqing</strain>
    </source>
</reference>
<feature type="domain" description="Reverse transcriptase RNase H-like" evidence="7">
    <location>
        <begin position="2"/>
        <end position="51"/>
    </location>
</feature>
<keyword evidence="9" id="KW-1185">Reference proteome</keyword>
<dbReference type="EMBL" id="JWZT01005439">
    <property type="protein sequence ID" value="KII60785.1"/>
    <property type="molecule type" value="Genomic_DNA"/>
</dbReference>
<organism evidence="8 9">
    <name type="scientific">Thelohanellus kitauei</name>
    <name type="common">Myxosporean</name>
    <dbReference type="NCBI Taxonomy" id="669202"/>
    <lineage>
        <taxon>Eukaryota</taxon>
        <taxon>Metazoa</taxon>
        <taxon>Cnidaria</taxon>
        <taxon>Myxozoa</taxon>
        <taxon>Myxosporea</taxon>
        <taxon>Bivalvulida</taxon>
        <taxon>Platysporina</taxon>
        <taxon>Myxobolidae</taxon>
        <taxon>Thelohanellus</taxon>
    </lineage>
</organism>
<dbReference type="OrthoDB" id="115435at2759"/>
<name>A0A0C2M166_THEKT</name>
<keyword evidence="1" id="KW-0808">Transferase</keyword>
<proteinExistence type="predicted"/>
<dbReference type="InterPro" id="IPR043502">
    <property type="entry name" value="DNA/RNA_pol_sf"/>
</dbReference>
<evidence type="ECO:0000256" key="5">
    <source>
        <dbReference type="ARBA" id="ARBA00022801"/>
    </source>
</evidence>
<dbReference type="AlphaFoldDB" id="A0A0C2M166"/>
<evidence type="ECO:0000256" key="4">
    <source>
        <dbReference type="ARBA" id="ARBA00022759"/>
    </source>
</evidence>
<dbReference type="InterPro" id="IPR041373">
    <property type="entry name" value="RT_RNaseH"/>
</dbReference>
<keyword evidence="6" id="KW-0695">RNA-directed DNA polymerase</keyword>
<keyword evidence="5" id="KW-0378">Hydrolase</keyword>
<evidence type="ECO:0000259" key="7">
    <source>
        <dbReference type="Pfam" id="PF17917"/>
    </source>
</evidence>
<evidence type="ECO:0000313" key="8">
    <source>
        <dbReference type="EMBL" id="KII60785.1"/>
    </source>
</evidence>
<evidence type="ECO:0000256" key="1">
    <source>
        <dbReference type="ARBA" id="ARBA00022679"/>
    </source>
</evidence>
<sequence length="163" mass="18729">MLQLNDANEEVPVIYFFTTLDTAEQKYSVTENEALKLVFAVKKLHYYLSGPGVQTKLQIHFQGSYPPLTDLTEGEKSDRATDECIITMHTEEILLSKKRLMRETDGDPTLISYVNFLKRGWPVKSVEPKNLISYYELRENICIEGIIIFGHRIIDSTSLPRKS</sequence>
<evidence type="ECO:0000256" key="2">
    <source>
        <dbReference type="ARBA" id="ARBA00022695"/>
    </source>
</evidence>
<gene>
    <name evidence="8" type="ORF">RF11_02645</name>
</gene>
<dbReference type="Proteomes" id="UP000031668">
    <property type="component" value="Unassembled WGS sequence"/>
</dbReference>
<dbReference type="GO" id="GO:0003964">
    <property type="term" value="F:RNA-directed DNA polymerase activity"/>
    <property type="evidence" value="ECO:0007669"/>
    <property type="project" value="UniProtKB-KW"/>
</dbReference>
<comment type="caution">
    <text evidence="8">The sequence shown here is derived from an EMBL/GenBank/DDBJ whole genome shotgun (WGS) entry which is preliminary data.</text>
</comment>
<protein>
    <recommendedName>
        <fullName evidence="7">Reverse transcriptase RNase H-like domain-containing protein</fullName>
    </recommendedName>
</protein>
<dbReference type="SUPFAM" id="SSF56672">
    <property type="entry name" value="DNA/RNA polymerases"/>
    <property type="match status" value="1"/>
</dbReference>
<keyword evidence="4" id="KW-0255">Endonuclease</keyword>
<evidence type="ECO:0000313" key="9">
    <source>
        <dbReference type="Proteomes" id="UP000031668"/>
    </source>
</evidence>
<keyword evidence="3" id="KW-0540">Nuclease</keyword>
<dbReference type="Pfam" id="PF17917">
    <property type="entry name" value="RT_RNaseH"/>
    <property type="match status" value="1"/>
</dbReference>
<evidence type="ECO:0000256" key="6">
    <source>
        <dbReference type="ARBA" id="ARBA00022918"/>
    </source>
</evidence>
<accession>A0A0C2M166</accession>
<dbReference type="GO" id="GO:0004519">
    <property type="term" value="F:endonuclease activity"/>
    <property type="evidence" value="ECO:0007669"/>
    <property type="project" value="UniProtKB-KW"/>
</dbReference>
<keyword evidence="2" id="KW-0548">Nucleotidyltransferase</keyword>
<evidence type="ECO:0000256" key="3">
    <source>
        <dbReference type="ARBA" id="ARBA00022722"/>
    </source>
</evidence>
<dbReference type="GO" id="GO:0016787">
    <property type="term" value="F:hydrolase activity"/>
    <property type="evidence" value="ECO:0007669"/>
    <property type="project" value="UniProtKB-KW"/>
</dbReference>